<sequence>MTARTTTNVWKIKDVIMVGLIGVIFGALFFAFGLPWNAFVSMSGPIISFLASHSITAAVGASQISQQVATAATIGLWVMAGPIAALIIKKPGSALLGELLAAIIEMAIGSAWGVSDLIWGIMQGAGTEIGFALTGYKKPMLGLWFSTITSTIISFGYNYFNASYNKFPVNFTLALLVIWFVSIFIFSGIIIFIIYKILQKAKLAK</sequence>
<dbReference type="Proteomes" id="UP000181728">
    <property type="component" value="Unassembled WGS sequence"/>
</dbReference>
<evidence type="ECO:0000313" key="4">
    <source>
        <dbReference type="Proteomes" id="UP000181728"/>
    </source>
</evidence>
<reference evidence="2 4" key="1">
    <citation type="journal article" date="2016" name="BMC Genomics">
        <title>Consensus pan-genome assembly of the specialised wine bacterium Oenococcus oeni.</title>
        <authorList>
            <person name="Sternes P.R."/>
            <person name="Borneman A.R."/>
        </authorList>
    </citation>
    <scope>NUCLEOTIDE SEQUENCE [LARGE SCALE GENOMIC DNA]</scope>
    <source>
        <strain evidence="2 4">AWRIB661</strain>
    </source>
</reference>
<feature type="transmembrane region" description="Helical" evidence="1">
    <location>
        <begin position="68"/>
        <end position="88"/>
    </location>
</feature>
<dbReference type="RefSeq" id="WP_032824688.1">
    <property type="nucleotide sequence ID" value="NZ_LR031358.1"/>
</dbReference>
<feature type="transmembrane region" description="Helical" evidence="1">
    <location>
        <begin position="100"/>
        <end position="121"/>
    </location>
</feature>
<name>A0A6N4A967_OENOE</name>
<reference evidence="3 5" key="2">
    <citation type="submission" date="2018-08" db="EMBL/GenBank/DDBJ databases">
        <authorList>
            <person name="Lorentzen P. G. S. M."/>
        </authorList>
    </citation>
    <scope>NUCLEOTIDE SEQUENCE [LARGE SCALE GENOMIC DNA]</scope>
    <source>
        <strain evidence="3 5">CRBO_1381</strain>
    </source>
</reference>
<organism evidence="2 4">
    <name type="scientific">Oenococcus oeni</name>
    <name type="common">Leuconostoc oenos</name>
    <dbReference type="NCBI Taxonomy" id="1247"/>
    <lineage>
        <taxon>Bacteria</taxon>
        <taxon>Bacillati</taxon>
        <taxon>Bacillota</taxon>
        <taxon>Bacilli</taxon>
        <taxon>Lactobacillales</taxon>
        <taxon>Lactobacillaceae</taxon>
        <taxon>Oenococcus</taxon>
    </lineage>
</organism>
<keyword evidence="1" id="KW-0812">Transmembrane</keyword>
<dbReference type="Proteomes" id="UP000294726">
    <property type="component" value="Chromosome"/>
</dbReference>
<evidence type="ECO:0000313" key="3">
    <source>
        <dbReference type="EMBL" id="VDB97171.1"/>
    </source>
</evidence>
<evidence type="ECO:0000313" key="5">
    <source>
        <dbReference type="Proteomes" id="UP000294726"/>
    </source>
</evidence>
<protein>
    <submittedName>
        <fullName evidence="3">HMP/thiamine permease</fullName>
    </submittedName>
    <submittedName>
        <fullName evidence="2">Transporter</fullName>
    </submittedName>
</protein>
<keyword evidence="1" id="KW-1133">Transmembrane helix</keyword>
<dbReference type="Pfam" id="PF09819">
    <property type="entry name" value="ABC_cobalt"/>
    <property type="match status" value="1"/>
</dbReference>
<accession>A0A6N4A967</accession>
<evidence type="ECO:0000256" key="1">
    <source>
        <dbReference type="SAM" id="Phobius"/>
    </source>
</evidence>
<keyword evidence="1" id="KW-0472">Membrane</keyword>
<dbReference type="AlphaFoldDB" id="A0A6N4A967"/>
<gene>
    <name evidence="2" type="ORF">ATX59_00915</name>
    <name evidence="3" type="ORF">OENI_0175</name>
</gene>
<feature type="transmembrane region" description="Helical" evidence="1">
    <location>
        <begin position="141"/>
        <end position="160"/>
    </location>
</feature>
<feature type="transmembrane region" description="Helical" evidence="1">
    <location>
        <begin position="38"/>
        <end position="61"/>
    </location>
</feature>
<proteinExistence type="predicted"/>
<evidence type="ECO:0000313" key="2">
    <source>
        <dbReference type="EMBL" id="OIM22082.1"/>
    </source>
</evidence>
<feature type="transmembrane region" description="Helical" evidence="1">
    <location>
        <begin position="172"/>
        <end position="195"/>
    </location>
</feature>
<dbReference type="InterPro" id="IPR017195">
    <property type="entry name" value="ABC_thiamin-permease_prd"/>
</dbReference>
<feature type="transmembrane region" description="Helical" evidence="1">
    <location>
        <begin position="12"/>
        <end position="32"/>
    </location>
</feature>
<dbReference type="EMBL" id="MLOK01000011">
    <property type="protein sequence ID" value="OIM22082.1"/>
    <property type="molecule type" value="Genomic_DNA"/>
</dbReference>
<dbReference type="EMBL" id="LR031358">
    <property type="protein sequence ID" value="VDB97171.1"/>
    <property type="molecule type" value="Genomic_DNA"/>
</dbReference>